<dbReference type="PANTHER" id="PTHR31302">
    <property type="entry name" value="TRANSMEMBRANE PROTEIN WITH METALLOPHOSPHOESTERASE DOMAIN-RELATED"/>
    <property type="match status" value="1"/>
</dbReference>
<accession>A0A5J4JDF2</accession>
<keyword evidence="3" id="KW-1185">Reference proteome</keyword>
<protein>
    <submittedName>
        <fullName evidence="2">Metallophosphoesterase</fullName>
    </submittedName>
</protein>
<dbReference type="EMBL" id="BKZQ01000005">
    <property type="protein sequence ID" value="GER69319.1"/>
    <property type="molecule type" value="Genomic_DNA"/>
</dbReference>
<dbReference type="InterPro" id="IPR029052">
    <property type="entry name" value="Metallo-depent_PP-like"/>
</dbReference>
<dbReference type="InterPro" id="IPR051158">
    <property type="entry name" value="Metallophosphoesterase_sf"/>
</dbReference>
<dbReference type="RefSeq" id="WP_151679482.1">
    <property type="nucleotide sequence ID" value="NZ_BKZP01000004.1"/>
</dbReference>
<evidence type="ECO:0000313" key="2">
    <source>
        <dbReference type="EMBL" id="GER69319.1"/>
    </source>
</evidence>
<gene>
    <name evidence="2" type="ORF">BpJC7_06220</name>
</gene>
<dbReference type="PANTHER" id="PTHR31302:SF32">
    <property type="entry name" value="PHOSPHOESTERASE"/>
    <property type="match status" value="1"/>
</dbReference>
<feature type="domain" description="Calcineurin-like phosphoesterase" evidence="1">
    <location>
        <begin position="46"/>
        <end position="202"/>
    </location>
</feature>
<dbReference type="InterPro" id="IPR004843">
    <property type="entry name" value="Calcineurin-like_PHP"/>
</dbReference>
<proteinExistence type="predicted"/>
<dbReference type="AlphaFoldDB" id="A0A5J4JDF2"/>
<comment type="caution">
    <text evidence="2">The sequence shown here is derived from an EMBL/GenBank/DDBJ whole genome shotgun (WGS) entry which is preliminary data.</text>
</comment>
<organism evidence="2 3">
    <name type="scientific">Weizmannia acidilactici</name>
    <dbReference type="NCBI Taxonomy" id="2607726"/>
    <lineage>
        <taxon>Bacteria</taxon>
        <taxon>Bacillati</taxon>
        <taxon>Bacillota</taxon>
        <taxon>Bacilli</taxon>
        <taxon>Bacillales</taxon>
        <taxon>Bacillaceae</taxon>
        <taxon>Heyndrickxia</taxon>
    </lineage>
</organism>
<sequence>MFAFLWIAVLCGIILLVYMRYEASMNRLITHEFCVDAYPDGQEPCTFFFISDIHRRKIHPQIVEEVLGKARFTIIGGDLLEKGVPLGRVEENLRLLKKIGPVFFVWGNNDYEIDAEKLNGIFSASGVHSLRNTAYFLHLGGEKRIALIGVDDLTMEQENLDEALEQVQPDDFRILISHNPKMVYQLHELDHIHVMLSGHTHGGQIRLFGISRYRSGGVRKIRNMIHLTSNGYGTTLVPLRLGAKPETHLITIKSNRGSSGL</sequence>
<evidence type="ECO:0000313" key="3">
    <source>
        <dbReference type="Proteomes" id="UP000391919"/>
    </source>
</evidence>
<dbReference type="GO" id="GO:0016020">
    <property type="term" value="C:membrane"/>
    <property type="evidence" value="ECO:0007669"/>
    <property type="project" value="GOC"/>
</dbReference>
<dbReference type="GO" id="GO:0009245">
    <property type="term" value="P:lipid A biosynthetic process"/>
    <property type="evidence" value="ECO:0007669"/>
    <property type="project" value="TreeGrafter"/>
</dbReference>
<evidence type="ECO:0000259" key="1">
    <source>
        <dbReference type="Pfam" id="PF00149"/>
    </source>
</evidence>
<reference evidence="2 3" key="1">
    <citation type="submission" date="2019-09" db="EMBL/GenBank/DDBJ databases">
        <title>Draft genome sequence of Bacillus sp. JC-7.</title>
        <authorList>
            <person name="Tanaka N."/>
            <person name="Shiwa Y."/>
            <person name="Fujita N."/>
            <person name="Tanasupawat S."/>
        </authorList>
    </citation>
    <scope>NUCLEOTIDE SEQUENCE [LARGE SCALE GENOMIC DNA]</scope>
    <source>
        <strain evidence="2 3">JC-7</strain>
    </source>
</reference>
<dbReference type="Pfam" id="PF00149">
    <property type="entry name" value="Metallophos"/>
    <property type="match status" value="1"/>
</dbReference>
<dbReference type="Gene3D" id="3.60.21.10">
    <property type="match status" value="1"/>
</dbReference>
<dbReference type="SUPFAM" id="SSF56300">
    <property type="entry name" value="Metallo-dependent phosphatases"/>
    <property type="match status" value="1"/>
</dbReference>
<dbReference type="GO" id="GO:0008758">
    <property type="term" value="F:UDP-2,3-diacylglucosamine hydrolase activity"/>
    <property type="evidence" value="ECO:0007669"/>
    <property type="project" value="TreeGrafter"/>
</dbReference>
<dbReference type="Proteomes" id="UP000391919">
    <property type="component" value="Unassembled WGS sequence"/>
</dbReference>
<name>A0A5J4JDF2_9BACI</name>